<reference evidence="9" key="4">
    <citation type="submission" date="2019-03" db="UniProtKB">
        <authorList>
            <consortium name="EnsemblPlants"/>
        </authorList>
    </citation>
    <scope>IDENTIFICATION</scope>
</reference>
<reference evidence="9" key="5">
    <citation type="journal article" date="2021" name="G3 (Bethesda)">
        <title>Aegilops tauschii genome assembly Aet v5.0 features greater sequence contiguity and improved annotation.</title>
        <authorList>
            <person name="Wang L."/>
            <person name="Zhu T."/>
            <person name="Rodriguez J.C."/>
            <person name="Deal K.R."/>
            <person name="Dubcovsky J."/>
            <person name="McGuire P.E."/>
            <person name="Lux T."/>
            <person name="Spannagl M."/>
            <person name="Mayer K.F.X."/>
            <person name="Baldrich P."/>
            <person name="Meyers B.C."/>
            <person name="Huo N."/>
            <person name="Gu Y.Q."/>
            <person name="Zhou H."/>
            <person name="Devos K.M."/>
            <person name="Bennetzen J.L."/>
            <person name="Unver T."/>
            <person name="Budak H."/>
            <person name="Gulick P.J."/>
            <person name="Galiba G."/>
            <person name="Kalapos B."/>
            <person name="Nelson D.R."/>
            <person name="Li P."/>
            <person name="You F.M."/>
            <person name="Luo M.C."/>
            <person name="Dvorak J."/>
        </authorList>
    </citation>
    <scope>NUCLEOTIDE SEQUENCE [LARGE SCALE GENOMIC DNA]</scope>
    <source>
        <strain evidence="9">cv. AL8/78</strain>
    </source>
</reference>
<dbReference type="Gramene" id="AET4Gv20230400.10">
    <property type="protein sequence ID" value="AET4Gv20230400.10"/>
    <property type="gene ID" value="AET4Gv20230400"/>
</dbReference>
<dbReference type="PROSITE" id="PS00158">
    <property type="entry name" value="ALDOLASE_CLASS_I"/>
    <property type="match status" value="1"/>
</dbReference>
<evidence type="ECO:0000256" key="6">
    <source>
        <dbReference type="ARBA" id="ARBA00023239"/>
    </source>
</evidence>
<reference evidence="9" key="3">
    <citation type="journal article" date="2017" name="Nature">
        <title>Genome sequence of the progenitor of the wheat D genome Aegilops tauschii.</title>
        <authorList>
            <person name="Luo M.C."/>
            <person name="Gu Y.Q."/>
            <person name="Puiu D."/>
            <person name="Wang H."/>
            <person name="Twardziok S.O."/>
            <person name="Deal K.R."/>
            <person name="Huo N."/>
            <person name="Zhu T."/>
            <person name="Wang L."/>
            <person name="Wang Y."/>
            <person name="McGuire P.E."/>
            <person name="Liu S."/>
            <person name="Long H."/>
            <person name="Ramasamy R.K."/>
            <person name="Rodriguez J.C."/>
            <person name="Van S.L."/>
            <person name="Yuan L."/>
            <person name="Wang Z."/>
            <person name="Xia Z."/>
            <person name="Xiao L."/>
            <person name="Anderson O.D."/>
            <person name="Ouyang S."/>
            <person name="Liang Y."/>
            <person name="Zimin A.V."/>
            <person name="Pertea G."/>
            <person name="Qi P."/>
            <person name="Bennetzen J.L."/>
            <person name="Dai X."/>
            <person name="Dawson M.W."/>
            <person name="Muller H.G."/>
            <person name="Kugler K."/>
            <person name="Rivarola-Duarte L."/>
            <person name="Spannagl M."/>
            <person name="Mayer K.F.X."/>
            <person name="Lu F.H."/>
            <person name="Bevan M.W."/>
            <person name="Leroy P."/>
            <person name="Li P."/>
            <person name="You F.M."/>
            <person name="Sun Q."/>
            <person name="Liu Z."/>
            <person name="Lyons E."/>
            <person name="Wicker T."/>
            <person name="Salzberg S.L."/>
            <person name="Devos K.M."/>
            <person name="Dvorak J."/>
        </authorList>
    </citation>
    <scope>NUCLEOTIDE SEQUENCE [LARGE SCALE GENOMIC DNA]</scope>
    <source>
        <strain evidence="9">cv. AL8/78</strain>
    </source>
</reference>
<proteinExistence type="inferred from homology"/>
<evidence type="ECO:0000256" key="7">
    <source>
        <dbReference type="ARBA" id="ARBA00023270"/>
    </source>
</evidence>
<dbReference type="SUPFAM" id="SSF51569">
    <property type="entry name" value="Aldolase"/>
    <property type="match status" value="1"/>
</dbReference>
<dbReference type="InterPro" id="IPR000741">
    <property type="entry name" value="FBA_I"/>
</dbReference>
<evidence type="ECO:0000256" key="8">
    <source>
        <dbReference type="RuleBase" id="RU003994"/>
    </source>
</evidence>
<protein>
    <recommendedName>
        <fullName evidence="4 8">Fructose-bisphosphate aldolase</fullName>
        <ecNumber evidence="4 8">4.1.2.13</ecNumber>
    </recommendedName>
</protein>
<comment type="catalytic activity">
    <reaction evidence="1 8">
        <text>beta-D-fructose 1,6-bisphosphate = D-glyceraldehyde 3-phosphate + dihydroxyacetone phosphate</text>
        <dbReference type="Rhea" id="RHEA:14729"/>
        <dbReference type="ChEBI" id="CHEBI:32966"/>
        <dbReference type="ChEBI" id="CHEBI:57642"/>
        <dbReference type="ChEBI" id="CHEBI:59776"/>
        <dbReference type="EC" id="4.1.2.13"/>
    </reaction>
</comment>
<reference evidence="10" key="1">
    <citation type="journal article" date="2014" name="Science">
        <title>Ancient hybridizations among the ancestral genomes of bread wheat.</title>
        <authorList>
            <consortium name="International Wheat Genome Sequencing Consortium,"/>
            <person name="Marcussen T."/>
            <person name="Sandve S.R."/>
            <person name="Heier L."/>
            <person name="Spannagl M."/>
            <person name="Pfeifer M."/>
            <person name="Jakobsen K.S."/>
            <person name="Wulff B.B."/>
            <person name="Steuernagel B."/>
            <person name="Mayer K.F."/>
            <person name="Olsen O.A."/>
        </authorList>
    </citation>
    <scope>NUCLEOTIDE SEQUENCE [LARGE SCALE GENOMIC DNA]</scope>
    <source>
        <strain evidence="10">cv. AL8/78</strain>
    </source>
</reference>
<evidence type="ECO:0000313" key="9">
    <source>
        <dbReference type="EnsemblPlants" id="AET4Gv20230400.10"/>
    </source>
</evidence>
<dbReference type="AlphaFoldDB" id="A0A453HLT2"/>
<dbReference type="InterPro" id="IPR029768">
    <property type="entry name" value="Aldolase_I_AS"/>
</dbReference>
<dbReference type="Pfam" id="PF00274">
    <property type="entry name" value="Glycolytic"/>
    <property type="match status" value="1"/>
</dbReference>
<keyword evidence="7" id="KW-0704">Schiff base</keyword>
<sequence length="262" mass="28813">SHRQAGVSLPWMSRMPPVARDSPRLALRTLRLTARLTGPSLSLHQDWETTSLVLSSLRRPSTSRLLMARRLLTSLSSRESFPVSRLTRVLCHLLVPTMSHGAKVSMALPPVKQHTTSKAPASPSGALLSAFLMAHLSLLSRKLPGVLPVTRPSHRDNGLVPIVEPEIMLDGEHGIERTFEVAQKVWAETFYYMAQNNVMFEGILLKPSMVTPGAECKDRATPEEVASYTLKLLQRRIPPSVPGIMFLSGGQSEVEATLNLNA</sequence>
<dbReference type="EnsemblPlants" id="AET4Gv20230400.10">
    <property type="protein sequence ID" value="AET4Gv20230400.10"/>
    <property type="gene ID" value="AET4Gv20230400"/>
</dbReference>
<evidence type="ECO:0000256" key="4">
    <source>
        <dbReference type="ARBA" id="ARBA00013068"/>
    </source>
</evidence>
<evidence type="ECO:0000256" key="1">
    <source>
        <dbReference type="ARBA" id="ARBA00000441"/>
    </source>
</evidence>
<name>A0A453HLT2_AEGTS</name>
<organism evidence="9 10">
    <name type="scientific">Aegilops tauschii subsp. strangulata</name>
    <name type="common">Goatgrass</name>
    <dbReference type="NCBI Taxonomy" id="200361"/>
    <lineage>
        <taxon>Eukaryota</taxon>
        <taxon>Viridiplantae</taxon>
        <taxon>Streptophyta</taxon>
        <taxon>Embryophyta</taxon>
        <taxon>Tracheophyta</taxon>
        <taxon>Spermatophyta</taxon>
        <taxon>Magnoliopsida</taxon>
        <taxon>Liliopsida</taxon>
        <taxon>Poales</taxon>
        <taxon>Poaceae</taxon>
        <taxon>BOP clade</taxon>
        <taxon>Pooideae</taxon>
        <taxon>Triticodae</taxon>
        <taxon>Triticeae</taxon>
        <taxon>Triticinae</taxon>
        <taxon>Aegilops</taxon>
    </lineage>
</organism>
<dbReference type="EC" id="4.1.2.13" evidence="4 8"/>
<evidence type="ECO:0000256" key="5">
    <source>
        <dbReference type="ARBA" id="ARBA00023152"/>
    </source>
</evidence>
<dbReference type="GO" id="GO:0004332">
    <property type="term" value="F:fructose-bisphosphate aldolase activity"/>
    <property type="evidence" value="ECO:0007669"/>
    <property type="project" value="UniProtKB-EC"/>
</dbReference>
<comment type="pathway">
    <text evidence="2">Carbohydrate degradation; glycolysis; D-glyceraldehyde 3-phosphate and glycerone phosphate from D-glucose: step 4/4.</text>
</comment>
<comment type="similarity">
    <text evidence="3 8">Belongs to the class I fructose-bisphosphate aldolase family.</text>
</comment>
<dbReference type="Gene3D" id="3.20.20.70">
    <property type="entry name" value="Aldolase class I"/>
    <property type="match status" value="1"/>
</dbReference>
<dbReference type="InterPro" id="IPR013785">
    <property type="entry name" value="Aldolase_TIM"/>
</dbReference>
<evidence type="ECO:0000256" key="2">
    <source>
        <dbReference type="ARBA" id="ARBA00004714"/>
    </source>
</evidence>
<keyword evidence="10" id="KW-1185">Reference proteome</keyword>
<dbReference type="PANTHER" id="PTHR11627">
    <property type="entry name" value="FRUCTOSE-BISPHOSPHATE ALDOLASE"/>
    <property type="match status" value="1"/>
</dbReference>
<evidence type="ECO:0000313" key="10">
    <source>
        <dbReference type="Proteomes" id="UP000015105"/>
    </source>
</evidence>
<dbReference type="UniPathway" id="UPA00109">
    <property type="reaction ID" value="UER00183"/>
</dbReference>
<reference evidence="10" key="2">
    <citation type="journal article" date="2017" name="Nat. Plants">
        <title>The Aegilops tauschii genome reveals multiple impacts of transposons.</title>
        <authorList>
            <person name="Zhao G."/>
            <person name="Zou C."/>
            <person name="Li K."/>
            <person name="Wang K."/>
            <person name="Li T."/>
            <person name="Gao L."/>
            <person name="Zhang X."/>
            <person name="Wang H."/>
            <person name="Yang Z."/>
            <person name="Liu X."/>
            <person name="Jiang W."/>
            <person name="Mao L."/>
            <person name="Kong X."/>
            <person name="Jiao Y."/>
            <person name="Jia J."/>
        </authorList>
    </citation>
    <scope>NUCLEOTIDE SEQUENCE [LARGE SCALE GENOMIC DNA]</scope>
    <source>
        <strain evidence="10">cv. AL8/78</strain>
    </source>
</reference>
<dbReference type="GO" id="GO:0006096">
    <property type="term" value="P:glycolytic process"/>
    <property type="evidence" value="ECO:0007669"/>
    <property type="project" value="UniProtKB-UniPathway"/>
</dbReference>
<accession>A0A453HLT2</accession>
<dbReference type="Proteomes" id="UP000015105">
    <property type="component" value="Chromosome 4D"/>
</dbReference>
<evidence type="ECO:0000256" key="3">
    <source>
        <dbReference type="ARBA" id="ARBA00010387"/>
    </source>
</evidence>
<keyword evidence="6 8" id="KW-0456">Lyase</keyword>
<keyword evidence="5 8" id="KW-0324">Glycolysis</keyword>